<feature type="region of interest" description="Disordered" evidence="1">
    <location>
        <begin position="940"/>
        <end position="963"/>
    </location>
</feature>
<feature type="region of interest" description="Disordered" evidence="1">
    <location>
        <begin position="1853"/>
        <end position="1877"/>
    </location>
</feature>
<evidence type="ECO:0000313" key="2">
    <source>
        <dbReference type="EMBL" id="KAK6645115.1"/>
    </source>
</evidence>
<feature type="compositionally biased region" description="Polar residues" evidence="1">
    <location>
        <begin position="2239"/>
        <end position="2249"/>
    </location>
</feature>
<feature type="region of interest" description="Disordered" evidence="1">
    <location>
        <begin position="775"/>
        <end position="914"/>
    </location>
</feature>
<feature type="region of interest" description="Disordered" evidence="1">
    <location>
        <begin position="1429"/>
        <end position="1455"/>
    </location>
</feature>
<feature type="compositionally biased region" description="Polar residues" evidence="1">
    <location>
        <begin position="2153"/>
        <end position="2177"/>
    </location>
</feature>
<feature type="compositionally biased region" description="Low complexity" evidence="1">
    <location>
        <begin position="1930"/>
        <end position="1941"/>
    </location>
</feature>
<feature type="compositionally biased region" description="Basic and acidic residues" evidence="1">
    <location>
        <begin position="300"/>
        <end position="312"/>
    </location>
</feature>
<feature type="compositionally biased region" description="Basic and acidic residues" evidence="1">
    <location>
        <begin position="1853"/>
        <end position="1864"/>
    </location>
</feature>
<feature type="compositionally biased region" description="Basic residues" evidence="1">
    <location>
        <begin position="395"/>
        <end position="408"/>
    </location>
</feature>
<feature type="region of interest" description="Disordered" evidence="1">
    <location>
        <begin position="261"/>
        <end position="437"/>
    </location>
</feature>
<comment type="caution">
    <text evidence="2">The sequence shown here is derived from an EMBL/GenBank/DDBJ whole genome shotgun (WGS) entry which is preliminary data.</text>
</comment>
<feature type="region of interest" description="Disordered" evidence="1">
    <location>
        <begin position="212"/>
        <end position="233"/>
    </location>
</feature>
<feature type="region of interest" description="Disordered" evidence="1">
    <location>
        <begin position="1472"/>
        <end position="1729"/>
    </location>
</feature>
<accession>A0AAN8XQL1</accession>
<feature type="compositionally biased region" description="Polar residues" evidence="1">
    <location>
        <begin position="1506"/>
        <end position="1525"/>
    </location>
</feature>
<feature type="compositionally biased region" description="Polar residues" evidence="1">
    <location>
        <begin position="832"/>
        <end position="841"/>
    </location>
</feature>
<reference evidence="2 3" key="1">
    <citation type="submission" date="2023-10" db="EMBL/GenBank/DDBJ databases">
        <title>Genomes of two closely related lineages of the louse Polyplax serrata with different host specificities.</title>
        <authorList>
            <person name="Martinu J."/>
            <person name="Tarabai H."/>
            <person name="Stefka J."/>
            <person name="Hypsa V."/>
        </authorList>
    </citation>
    <scope>NUCLEOTIDE SEQUENCE [LARGE SCALE GENOMIC DNA]</scope>
    <source>
        <strain evidence="2">HR10_N</strain>
    </source>
</reference>
<dbReference type="PANTHER" id="PTHR45716">
    <property type="entry name" value="BITESIZE, ISOFORM I"/>
    <property type="match status" value="1"/>
</dbReference>
<name>A0AAN8XQL1_POLSC</name>
<gene>
    <name evidence="2" type="ORF">RUM43_001391</name>
</gene>
<feature type="region of interest" description="Disordered" evidence="1">
    <location>
        <begin position="1116"/>
        <end position="1144"/>
    </location>
</feature>
<feature type="region of interest" description="Disordered" evidence="1">
    <location>
        <begin position="1929"/>
        <end position="1964"/>
    </location>
</feature>
<feature type="compositionally biased region" description="Basic residues" evidence="1">
    <location>
        <begin position="275"/>
        <end position="286"/>
    </location>
</feature>
<feature type="region of interest" description="Disordered" evidence="1">
    <location>
        <begin position="89"/>
        <end position="108"/>
    </location>
</feature>
<evidence type="ECO:0000313" key="3">
    <source>
        <dbReference type="Proteomes" id="UP001372834"/>
    </source>
</evidence>
<feature type="compositionally biased region" description="Basic and acidic residues" evidence="1">
    <location>
        <begin position="805"/>
        <end position="815"/>
    </location>
</feature>
<feature type="compositionally biased region" description="Basic and acidic residues" evidence="1">
    <location>
        <begin position="222"/>
        <end position="233"/>
    </location>
</feature>
<feature type="compositionally biased region" description="Basic and acidic residues" evidence="1">
    <location>
        <begin position="409"/>
        <end position="418"/>
    </location>
</feature>
<feature type="compositionally biased region" description="Polar residues" evidence="1">
    <location>
        <begin position="1750"/>
        <end position="1767"/>
    </location>
</feature>
<feature type="compositionally biased region" description="Polar residues" evidence="1">
    <location>
        <begin position="93"/>
        <end position="108"/>
    </location>
</feature>
<feature type="compositionally biased region" description="Basic residues" evidence="1">
    <location>
        <begin position="1942"/>
        <end position="1951"/>
    </location>
</feature>
<feature type="region of interest" description="Disordered" evidence="1">
    <location>
        <begin position="1750"/>
        <end position="1773"/>
    </location>
</feature>
<feature type="compositionally biased region" description="Basic and acidic residues" evidence="1">
    <location>
        <begin position="2105"/>
        <end position="2114"/>
    </location>
</feature>
<dbReference type="GO" id="GO:0005886">
    <property type="term" value="C:plasma membrane"/>
    <property type="evidence" value="ECO:0007669"/>
    <property type="project" value="TreeGrafter"/>
</dbReference>
<dbReference type="GO" id="GO:0070382">
    <property type="term" value="C:exocytic vesicle"/>
    <property type="evidence" value="ECO:0007669"/>
    <property type="project" value="TreeGrafter"/>
</dbReference>
<feature type="compositionally biased region" description="Basic residues" evidence="1">
    <location>
        <begin position="1494"/>
        <end position="1505"/>
    </location>
</feature>
<sequence>MGTGFSVKSEPKHFREIQKNLNPPWVMPRKIFSMQKHRNDVSTSKLDVDRSRTSLDFVEIGSYLEVVGKIWPLSDDYKIVFISSDSSTKENRSISTDSDTGSAESGSDSFRNVKKLASDCDWDYFDSSSIVRPVMKDWNWHGSPRGFSGTFRERSSPVFSTSDDNSPKFPRRSLNRFSVRDSPISCDTDVSGFSPNLQRKIMDIDENKFRAAESPKSVDVNDESHAEEKEIEITDLKVSPPIKSKELHMIKENVNQKMEIQSFTNSDIKPEETKKSKKRRKNKKTNKGSLKDDEIVENLNESKDMPATEKNDGTQTGMISELEENMTEKEPAALGLLKHNLVSSTEKKETEELTASGSNLSPDGVNPIAGSVDGTEPKTAVVQAGEDQKESPTKGKGKSKKQKNKKRCEKCSTVDPKSDGLSGGNVTNESAGADSSEKLEDLVANEYTFPTGSFGYQPQNLISAQTLNPGVLTYNCPVSNVLENANVFKNFVPIPVPVLIPVPFPVPTAIWSQNYQNFTIPNLNLGTENIDMLKNFQNICAANYMNQARNETKEVSFGATENNSSGTGSGSIHIRAINMQRPALAMGPLPSCSQGSVNSAESDLTCLTSSEHQLVDNDKTRLPADSVEKSDCSQEVVIDGVGKVVNSKKTKKGKKKYKKLTLHDDLVDVTKEEDEKNEIMANGVDSSGCPPVEKCDLNVPNIFVERKTFREVKNLLKHKNDLAQETSRAPSEQIGIDTNDNVSQTVNLNGFQNVIVIDDTINCEDIDSSLLKIDRKSDYSSTSHSDDSDENLPSRKPFKKSYYFNRRDSEEKTSGDSDIADVNSSEEETKTDNSSQGNSSASEDEGNPDSSRFSEVYVVNPLDGDEPLKKLKSSEWSKDSSKGSKQSKKLKEMLPLKNFPVSDGTDSDSEGQESSVVLLKHVKKLPEDDLDIQVERNNFEEQAEVNTEPLEIEDNCSTSAEPDNEIVRTTKEPEHLPKQQEAGVAVPVSQYEDPVSLVPELIKPESRSASVAESELVPGSVHEVLFNSNNSEPVSSEINSVPFQSFENKIGASSSALENANGTRLKVSGNESSNKSAEPTRYLRDGDVNYNADSEVTKSDLLKEILATHFTGPVDVVGGDTGKNSSDGNSLSDHISTKGNENGPSLLDTIENRIRHFSQLDNFNVPPRRNEAKYTSLIMITPDKNGKSKSENNLVSGDSVKVITTNTTKVWNKDNAKQLNDDIFLKHTNRKNEDEESGGVHKLKSLEDYYTMTLENSRGLTISPKKPNVIKNMTPLKEEDEGETQLKEEVQVVTDGKTLSAVICLEEGLADDDSWVEDLEKDRENDFVAAVTEEDSSSGDETHIGACIPVHTDREEELRGYHRGAINFTLHTIVEESCEDSEVEDKTKLTVTKKRPTSVTELEKYFYFDIGGGVTPNFESKDVDTFSESSSSIYSDGGVIDETGGEVRENSDQNQLSTSMLEKYFLNFDRDGREKESDGSVGSDSEGPPSPEQRRKRLFRARASNRLHSNSLDNLVQSENEQQSVDMVLDSEDSSTETDIPESQMVDKSDDSVKRKKKRKISGGSLNVPLTMQDPDKKVNADGEVGKEIRDSLSREHFRELKEEMRDHEVDEIKNGNLDHESDDERSKTPQPEFLLESGLNRDKQQSRDSGFIGSCDDLLKDQKTGGDSSGSDTKKKSTDKSEKKSNDAKEVENPGATINRQPIAGMKGSTPPATGLTRKDSFNNWSSDEETNLMMSKMRQFFKAMVSVPKNSNKMPDNSNPSSPQVRTKGVKSPQLVYFENELTRLMKTVPGIRDDQVREIVEYLSSEDTWSDSYDSSDYTSSDLEGTAAYYQRTQLQQEISESCKQIIDKFDQSKSSQEQKPKVPPRRNSSPMNRETALVYQKLVASFNKITNENENPTSSPHSSPPLFAKVMHHIGSRLVALMHEVSSNSSGEGSISSHKSRYHKRISQKLSNVSSTTEEECGLTDESDCKASDTTNLLGQNMPYFHLLHQLPRSKSHDLLLEEAKVKSLRSSSSGVSDILEEKEASDYERFSWRGSFESALMADSRSKLTLLSNDSHSSNTTLAAKRRSAGDLLFLKSLSRDQLDRVRSCGSIGGVSMEDKNIWTTGRERNGRRRSSVPDATSPGSGASADGDEDSSDSEIIQERSITLPRSLQSVASSQNTNSLPRLPTTGATNTQNLSKAQSVQHFLPNAKSARYRPPGFSRMQASSPKRAVSAPGLQVLQPSHARRDRRRNQNYLAGNTSLSGGELKLKIS</sequence>
<protein>
    <submittedName>
        <fullName evidence="2">Uncharacterized protein</fullName>
    </submittedName>
</protein>
<dbReference type="Proteomes" id="UP001372834">
    <property type="component" value="Unassembled WGS sequence"/>
</dbReference>
<feature type="region of interest" description="Disordered" evidence="1">
    <location>
        <begin position="2105"/>
        <end position="2177"/>
    </location>
</feature>
<feature type="compositionally biased region" description="Low complexity" evidence="1">
    <location>
        <begin position="2124"/>
        <end position="2134"/>
    </location>
</feature>
<feature type="region of interest" description="Disordered" evidence="1">
    <location>
        <begin position="1061"/>
        <end position="1081"/>
    </location>
</feature>
<evidence type="ECO:0000256" key="1">
    <source>
        <dbReference type="SAM" id="MobiDB-lite"/>
    </source>
</evidence>
<dbReference type="GO" id="GO:0006887">
    <property type="term" value="P:exocytosis"/>
    <property type="evidence" value="ECO:0007669"/>
    <property type="project" value="TreeGrafter"/>
</dbReference>
<proteinExistence type="predicted"/>
<dbReference type="PANTHER" id="PTHR45716:SF2">
    <property type="entry name" value="BITESIZE, ISOFORM I"/>
    <property type="match status" value="1"/>
</dbReference>
<dbReference type="EMBL" id="JAWJWE010000001">
    <property type="protein sequence ID" value="KAK6645115.1"/>
    <property type="molecule type" value="Genomic_DNA"/>
</dbReference>
<organism evidence="2 3">
    <name type="scientific">Polyplax serrata</name>
    <name type="common">Common mouse louse</name>
    <dbReference type="NCBI Taxonomy" id="468196"/>
    <lineage>
        <taxon>Eukaryota</taxon>
        <taxon>Metazoa</taxon>
        <taxon>Ecdysozoa</taxon>
        <taxon>Arthropoda</taxon>
        <taxon>Hexapoda</taxon>
        <taxon>Insecta</taxon>
        <taxon>Pterygota</taxon>
        <taxon>Neoptera</taxon>
        <taxon>Paraneoptera</taxon>
        <taxon>Psocodea</taxon>
        <taxon>Troctomorpha</taxon>
        <taxon>Phthiraptera</taxon>
        <taxon>Anoplura</taxon>
        <taxon>Polyplacidae</taxon>
        <taxon>Polyplax</taxon>
    </lineage>
</organism>
<dbReference type="GO" id="GO:0042043">
    <property type="term" value="F:neurexin family protein binding"/>
    <property type="evidence" value="ECO:0007669"/>
    <property type="project" value="TreeGrafter"/>
</dbReference>
<feature type="compositionally biased region" description="Acidic residues" evidence="1">
    <location>
        <begin position="1529"/>
        <end position="1540"/>
    </location>
</feature>
<feature type="compositionally biased region" description="Polar residues" evidence="1">
    <location>
        <begin position="1123"/>
        <end position="1143"/>
    </location>
</feature>
<feature type="compositionally biased region" description="Basic and acidic residues" evidence="1">
    <location>
        <begin position="866"/>
        <end position="882"/>
    </location>
</feature>
<feature type="compositionally biased region" description="Basic and acidic residues" evidence="1">
    <location>
        <begin position="1574"/>
        <end position="1628"/>
    </location>
</feature>
<feature type="region of interest" description="Disordered" evidence="1">
    <location>
        <begin position="2197"/>
        <end position="2258"/>
    </location>
</feature>
<feature type="compositionally biased region" description="Basic and acidic residues" evidence="1">
    <location>
        <begin position="1673"/>
        <end position="1693"/>
    </location>
</feature>